<dbReference type="GeneID" id="54580053"/>
<proteinExistence type="predicted"/>
<dbReference type="RefSeq" id="XP_033686350.1">
    <property type="nucleotide sequence ID" value="XM_033826723.1"/>
</dbReference>
<dbReference type="OrthoDB" id="3780218at2759"/>
<feature type="compositionally biased region" description="Basic and acidic residues" evidence="1">
    <location>
        <begin position="1"/>
        <end position="10"/>
    </location>
</feature>
<feature type="compositionally biased region" description="Basic residues" evidence="1">
    <location>
        <begin position="11"/>
        <end position="22"/>
    </location>
</feature>
<feature type="region of interest" description="Disordered" evidence="1">
    <location>
        <begin position="1"/>
        <end position="47"/>
    </location>
</feature>
<protein>
    <submittedName>
        <fullName evidence="2">Uncharacterized protein</fullName>
    </submittedName>
</protein>
<sequence length="276" mass="31815">MVQFAKETKVVRRNRARRRSHSTKAIEKDATQTRRKDGGTAQEEQDWEDIFEGEGDEEAQVQETRRGFDFLDFPRELRDEIYIHALAPQPTRVPLHQNTSLSKLVIYPGALPPFAFASKQIHGEVILAFFSRTRFVFDTSCVITHQRFLDFLSQFPSGTDAVRMLAYLNLHRYGDAELDHRRDTDIFSANGLVSRLPGITSLVLHISSSDVMDFYRTEHSSVVGKRLKTKDEMKRQFHFEGLFDMSKLRRLRVSDIKAISIGHADVKRTSRKIAET</sequence>
<organism evidence="2 3">
    <name type="scientific">Trematosphaeria pertusa</name>
    <dbReference type="NCBI Taxonomy" id="390896"/>
    <lineage>
        <taxon>Eukaryota</taxon>
        <taxon>Fungi</taxon>
        <taxon>Dikarya</taxon>
        <taxon>Ascomycota</taxon>
        <taxon>Pezizomycotina</taxon>
        <taxon>Dothideomycetes</taxon>
        <taxon>Pleosporomycetidae</taxon>
        <taxon>Pleosporales</taxon>
        <taxon>Massarineae</taxon>
        <taxon>Trematosphaeriaceae</taxon>
        <taxon>Trematosphaeria</taxon>
    </lineage>
</organism>
<dbReference type="AlphaFoldDB" id="A0A6A6ILR5"/>
<evidence type="ECO:0000313" key="2">
    <source>
        <dbReference type="EMBL" id="KAF2251346.1"/>
    </source>
</evidence>
<name>A0A6A6ILR5_9PLEO</name>
<feature type="compositionally biased region" description="Basic and acidic residues" evidence="1">
    <location>
        <begin position="24"/>
        <end position="38"/>
    </location>
</feature>
<evidence type="ECO:0000313" key="3">
    <source>
        <dbReference type="Proteomes" id="UP000800094"/>
    </source>
</evidence>
<reference evidence="2" key="1">
    <citation type="journal article" date="2020" name="Stud. Mycol.">
        <title>101 Dothideomycetes genomes: a test case for predicting lifestyles and emergence of pathogens.</title>
        <authorList>
            <person name="Haridas S."/>
            <person name="Albert R."/>
            <person name="Binder M."/>
            <person name="Bloem J."/>
            <person name="Labutti K."/>
            <person name="Salamov A."/>
            <person name="Andreopoulos B."/>
            <person name="Baker S."/>
            <person name="Barry K."/>
            <person name="Bills G."/>
            <person name="Bluhm B."/>
            <person name="Cannon C."/>
            <person name="Castanera R."/>
            <person name="Culley D."/>
            <person name="Daum C."/>
            <person name="Ezra D."/>
            <person name="Gonzalez J."/>
            <person name="Henrissat B."/>
            <person name="Kuo A."/>
            <person name="Liang C."/>
            <person name="Lipzen A."/>
            <person name="Lutzoni F."/>
            <person name="Magnuson J."/>
            <person name="Mondo S."/>
            <person name="Nolan M."/>
            <person name="Ohm R."/>
            <person name="Pangilinan J."/>
            <person name="Park H.-J."/>
            <person name="Ramirez L."/>
            <person name="Alfaro M."/>
            <person name="Sun H."/>
            <person name="Tritt A."/>
            <person name="Yoshinaga Y."/>
            <person name="Zwiers L.-H."/>
            <person name="Turgeon B."/>
            <person name="Goodwin S."/>
            <person name="Spatafora J."/>
            <person name="Crous P."/>
            <person name="Grigoriev I."/>
        </authorList>
    </citation>
    <scope>NUCLEOTIDE SEQUENCE</scope>
    <source>
        <strain evidence="2">CBS 122368</strain>
    </source>
</reference>
<accession>A0A6A6ILR5</accession>
<dbReference type="Proteomes" id="UP000800094">
    <property type="component" value="Unassembled WGS sequence"/>
</dbReference>
<evidence type="ECO:0000256" key="1">
    <source>
        <dbReference type="SAM" id="MobiDB-lite"/>
    </source>
</evidence>
<gene>
    <name evidence="2" type="ORF">BU26DRAFT_503872</name>
</gene>
<keyword evidence="3" id="KW-1185">Reference proteome</keyword>
<dbReference type="EMBL" id="ML987193">
    <property type="protein sequence ID" value="KAF2251346.1"/>
    <property type="molecule type" value="Genomic_DNA"/>
</dbReference>